<accession>A0ABY4PJ79</accession>
<evidence type="ECO:0000313" key="2">
    <source>
        <dbReference type="Proteomes" id="UP000829992"/>
    </source>
</evidence>
<gene>
    <name evidence="1" type="ORF">M4V62_00120</name>
</gene>
<reference evidence="1 2" key="1">
    <citation type="submission" date="2022-05" db="EMBL/GenBank/DDBJ databases">
        <authorList>
            <person name="Zhou X."/>
            <person name="Li K."/>
            <person name="Man Y."/>
        </authorList>
    </citation>
    <scope>NUCLEOTIDE SEQUENCE [LARGE SCALE GENOMIC DNA]</scope>
    <source>
        <strain evidence="1 2">MS405</strain>
    </source>
</reference>
<organism evidence="1 2">
    <name type="scientific">Streptomyces durmitorensis</name>
    <dbReference type="NCBI Taxonomy" id="319947"/>
    <lineage>
        <taxon>Bacteria</taxon>
        <taxon>Bacillati</taxon>
        <taxon>Actinomycetota</taxon>
        <taxon>Actinomycetes</taxon>
        <taxon>Kitasatosporales</taxon>
        <taxon>Streptomycetaceae</taxon>
        <taxon>Streptomyces</taxon>
    </lineage>
</organism>
<name>A0ABY4PJ79_9ACTN</name>
<dbReference type="Proteomes" id="UP000829992">
    <property type="component" value="Chromosome"/>
</dbReference>
<sequence>MFNLRVVGTVPKNSRKIDYTFHFSEMSSSPDVPAAGLKITVKPEIKTSWPSAARYTYSGTMPGTKTFGEAQLAKSYTHSVTAKPGQGSAGLDTVFAVYEPTVSLAAPAPWTLKPPTSTKLYLIEMIDTHRRPGEGFLLGCLRSALQCRIAAQAAKGVRTLTGRAPWNGSPHKREEKFMTEWILAFDADCGFCEEVVDRVGNSVDGTLTTAGLTEPRVRALRVRALGEGAKWAPTLLAVDGDQVRAWTGTALSLRLARLLGPADSLRVVRALRGLDALRSPGRRGILKAVPGLALGTFLVTGGLAASPAQAVSRVKGSKASRWVQANPDRLPTGYTEFVSYPADYRRAVYGALSASARSDLWVAHFAHYRKTHPGLSAGQSAVLDDATRLAPQIIAGRGKGAAAADLETAVVSAFGESGARAVLRTLGPAGTHSAAPRRDQGIQAQDCNSRCGVGTGSCSSVCYGGCTWTDYGCGPLWLAPCSGLCN</sequence>
<dbReference type="RefSeq" id="WP_249585110.1">
    <property type="nucleotide sequence ID" value="NZ_BAAAQL010000039.1"/>
</dbReference>
<evidence type="ECO:0000313" key="1">
    <source>
        <dbReference type="EMBL" id="UQT53612.1"/>
    </source>
</evidence>
<protein>
    <submittedName>
        <fullName evidence="1">Bacteriocin fulvocin C-related protein</fullName>
    </submittedName>
</protein>
<keyword evidence="2" id="KW-1185">Reference proteome</keyword>
<dbReference type="EMBL" id="CP097289">
    <property type="protein sequence ID" value="UQT53612.1"/>
    <property type="molecule type" value="Genomic_DNA"/>
</dbReference>
<dbReference type="NCBIfam" id="NF033852">
    <property type="entry name" value="fulvocin_rel"/>
    <property type="match status" value="1"/>
</dbReference>
<proteinExistence type="predicted"/>